<keyword evidence="3" id="KW-1185">Reference proteome</keyword>
<reference evidence="2 3" key="1">
    <citation type="journal article" date="2012" name="PLoS Pathog.">
        <title>Diverse lifestyles and strategies of plant pathogenesis encoded in the genomes of eighteen Dothideomycetes fungi.</title>
        <authorList>
            <person name="Ohm R.A."/>
            <person name="Feau N."/>
            <person name="Henrissat B."/>
            <person name="Schoch C.L."/>
            <person name="Horwitz B.A."/>
            <person name="Barry K.W."/>
            <person name="Condon B.J."/>
            <person name="Copeland A.C."/>
            <person name="Dhillon B."/>
            <person name="Glaser F."/>
            <person name="Hesse C.N."/>
            <person name="Kosti I."/>
            <person name="LaButti K."/>
            <person name="Lindquist E.A."/>
            <person name="Lucas S."/>
            <person name="Salamov A.A."/>
            <person name="Bradshaw R.E."/>
            <person name="Ciuffetti L."/>
            <person name="Hamelin R.C."/>
            <person name="Kema G.H.J."/>
            <person name="Lawrence C."/>
            <person name="Scott J.A."/>
            <person name="Spatafora J.W."/>
            <person name="Turgeon B.G."/>
            <person name="de Wit P.J.G.M."/>
            <person name="Zhong S."/>
            <person name="Goodwin S.B."/>
            <person name="Grigoriev I.V."/>
        </authorList>
    </citation>
    <scope>NUCLEOTIDE SEQUENCE [LARGE SCALE GENOMIC DNA]</scope>
    <source>
        <strain evidence="3">28A</strain>
    </source>
</reference>
<dbReference type="AlphaFoldDB" id="R0IWT4"/>
<dbReference type="OrthoDB" id="3793088at2759"/>
<dbReference type="RefSeq" id="XP_008022867.1">
    <property type="nucleotide sequence ID" value="XM_008024676.1"/>
</dbReference>
<accession>R0IWT4</accession>
<dbReference type="HOGENOM" id="CLU_871957_0_0_1"/>
<evidence type="ECO:0000256" key="1">
    <source>
        <dbReference type="SAM" id="Coils"/>
    </source>
</evidence>
<dbReference type="Proteomes" id="UP000016935">
    <property type="component" value="Unassembled WGS sequence"/>
</dbReference>
<feature type="coiled-coil region" evidence="1">
    <location>
        <begin position="305"/>
        <end position="339"/>
    </location>
</feature>
<sequence length="371" mass="42072">MAVAALSLSAQSANKIYSLRTSQPVVAREVKRPNTMERSSKTSHVASANLAELRKQLGEPLVAFLDKLPFHDVAHRQVHEPKAISFMLELGSIPSRSPAKQEKVWIVLFPPTQDSQSRVHFYSWEAEPEEWVIHDGQNICAAVTDYTPAFKMSKKPSRAKCTALAKYYFLKILAIEENENGICELKYPLPVNKSFLNDLKSACSEVKDEIKVTPSSRQSRASSVTLVNTQDSDMTIDGTVLPERLQKQTPAPRESNVPIAPQVPNMVDKGAMEMSYDDDMLSDLADLNEMEMQIEANTETINAELHKLRQEHTAMELRCRELESQRKKNEQERADILARRKILFRSLDVEAAFELGRKVERSHNAKRRRLD</sequence>
<protein>
    <submittedName>
        <fullName evidence="2">Uncharacterized protein</fullName>
    </submittedName>
</protein>
<organism evidence="2 3">
    <name type="scientific">Exserohilum turcicum (strain 28A)</name>
    <name type="common">Northern leaf blight fungus</name>
    <name type="synonym">Setosphaeria turcica</name>
    <dbReference type="NCBI Taxonomy" id="671987"/>
    <lineage>
        <taxon>Eukaryota</taxon>
        <taxon>Fungi</taxon>
        <taxon>Dikarya</taxon>
        <taxon>Ascomycota</taxon>
        <taxon>Pezizomycotina</taxon>
        <taxon>Dothideomycetes</taxon>
        <taxon>Pleosporomycetidae</taxon>
        <taxon>Pleosporales</taxon>
        <taxon>Pleosporineae</taxon>
        <taxon>Pleosporaceae</taxon>
        <taxon>Exserohilum</taxon>
    </lineage>
</organism>
<reference evidence="2 3" key="2">
    <citation type="journal article" date="2013" name="PLoS Genet.">
        <title>Comparative genome structure, secondary metabolite, and effector coding capacity across Cochliobolus pathogens.</title>
        <authorList>
            <person name="Condon B.J."/>
            <person name="Leng Y."/>
            <person name="Wu D."/>
            <person name="Bushley K.E."/>
            <person name="Ohm R.A."/>
            <person name="Otillar R."/>
            <person name="Martin J."/>
            <person name="Schackwitz W."/>
            <person name="Grimwood J."/>
            <person name="MohdZainudin N."/>
            <person name="Xue C."/>
            <person name="Wang R."/>
            <person name="Manning V.A."/>
            <person name="Dhillon B."/>
            <person name="Tu Z.J."/>
            <person name="Steffenson B.J."/>
            <person name="Salamov A."/>
            <person name="Sun H."/>
            <person name="Lowry S."/>
            <person name="LaButti K."/>
            <person name="Han J."/>
            <person name="Copeland A."/>
            <person name="Lindquist E."/>
            <person name="Barry K."/>
            <person name="Schmutz J."/>
            <person name="Baker S.E."/>
            <person name="Ciuffetti L.M."/>
            <person name="Grigoriev I.V."/>
            <person name="Zhong S."/>
            <person name="Turgeon B.G."/>
        </authorList>
    </citation>
    <scope>NUCLEOTIDE SEQUENCE [LARGE SCALE GENOMIC DNA]</scope>
    <source>
        <strain evidence="3">28A</strain>
    </source>
</reference>
<gene>
    <name evidence="2" type="ORF">SETTUDRAFT_26435</name>
</gene>
<dbReference type="EMBL" id="KB908515">
    <property type="protein sequence ID" value="EOA89210.1"/>
    <property type="molecule type" value="Genomic_DNA"/>
</dbReference>
<proteinExistence type="predicted"/>
<keyword evidence="1" id="KW-0175">Coiled coil</keyword>
<name>R0IWT4_EXST2</name>
<dbReference type="GeneID" id="19403019"/>
<evidence type="ECO:0000313" key="2">
    <source>
        <dbReference type="EMBL" id="EOA89210.1"/>
    </source>
</evidence>
<evidence type="ECO:0000313" key="3">
    <source>
        <dbReference type="Proteomes" id="UP000016935"/>
    </source>
</evidence>